<dbReference type="GO" id="GO:0005886">
    <property type="term" value="C:plasma membrane"/>
    <property type="evidence" value="ECO:0007669"/>
    <property type="project" value="UniProtKB-SubCell"/>
</dbReference>
<keyword evidence="5 6" id="KW-0472">Membrane</keyword>
<protein>
    <submittedName>
        <fullName evidence="9">ABC transporter permease</fullName>
    </submittedName>
</protein>
<dbReference type="InterPro" id="IPR003838">
    <property type="entry name" value="ABC3_permease_C"/>
</dbReference>
<evidence type="ECO:0000313" key="9">
    <source>
        <dbReference type="EMBL" id="HIR62899.1"/>
    </source>
</evidence>
<organism evidence="9 10">
    <name type="scientific">Candidatus Coprenecus avistercoris</name>
    <dbReference type="NCBI Taxonomy" id="2840730"/>
    <lineage>
        <taxon>Bacteria</taxon>
        <taxon>Pseudomonadati</taxon>
        <taxon>Bacteroidota</taxon>
        <taxon>Bacteroidia</taxon>
        <taxon>Bacteroidales</taxon>
        <taxon>Rikenellaceae</taxon>
        <taxon>Rikenellaceae incertae sedis</taxon>
        <taxon>Candidatus Coprenecus</taxon>
    </lineage>
</organism>
<keyword evidence="3 6" id="KW-0812">Transmembrane</keyword>
<sequence length="794" mass="86709">MKKLNIGIFKVLSLAVGLAVGLVLIAKISFESSYDKFYPAYDDIYCVQYEYSYTDGNRSLDNLTPGAVSYYLQQEIPQVMYGTKASYTSSMGDIYTENRQKLTAENGIIAVDSNYFRVFPRPVLAGADPSVILGEWNGALISRSMAEKFGGIDQAMGQIFFIEEYPGLGLQIGGVFEDIPENASLRFDVAISISGIDHIYRQWGITGDNPEHADTPSTMNWSSNSMYMSRVQLYPGTDPASLQSAINNIREKYIPEKDFESQGYSVDIVLKPLASEHAASAGTRRTNLILGIVAFALILAATMNYIMIVISSLVARARGIAVRRCYGAGNGNIMALVFKETLFNLAVSLVLAFLLILAFRGTIESVLTTSLGALFSPRSLWVLVLTVAAVLIVAAWIPGKAFQGIPIAVAFRNYADHKKLWKQVLLFLQMALASLLITLLSLVALQYTRWTNADPGYDYEQLVGCYLSGVPRDTRYALMQAVESVPGVEEVGTVEDPLILGGSSGNNVYIPGETEPSLHIADLYEANGNWSELFGIDIIEGRKAASPMEVMVDPRFAEQICEVRGWKDGVIGKSIVVSDHDGSSDNPYTIVGVFDHISISPAIYEDNRPVTLFYTDDPMTFLVIRVSDLNPEVTGAIQAALDSVDPERFELLTYASVVNDIYTPVRTVRESVLAAGLVTAVIALLGLVGYTADETGRRRKEVALRKINGARPAEIIGIFISGIGRFSVAAVIIGCVLSWFIFDMLLKSFELKVQPPLWLFFVTAAGLLAVLAAVVAARCLAIARTNPADSLRTE</sequence>
<feature type="domain" description="ABC3 transporter permease C-terminal" evidence="7">
    <location>
        <begin position="292"/>
        <end position="401"/>
    </location>
</feature>
<evidence type="ECO:0000259" key="7">
    <source>
        <dbReference type="Pfam" id="PF02687"/>
    </source>
</evidence>
<dbReference type="Pfam" id="PF12704">
    <property type="entry name" value="MacB_PCD"/>
    <property type="match status" value="1"/>
</dbReference>
<comment type="caution">
    <text evidence="9">The sequence shown here is derived from an EMBL/GenBank/DDBJ whole genome shotgun (WGS) entry which is preliminary data.</text>
</comment>
<dbReference type="PANTHER" id="PTHR30572">
    <property type="entry name" value="MEMBRANE COMPONENT OF TRANSPORTER-RELATED"/>
    <property type="match status" value="1"/>
</dbReference>
<feature type="transmembrane region" description="Helical" evidence="6">
    <location>
        <begin position="713"/>
        <end position="742"/>
    </location>
</feature>
<evidence type="ECO:0000259" key="8">
    <source>
        <dbReference type="Pfam" id="PF12704"/>
    </source>
</evidence>
<evidence type="ECO:0000256" key="5">
    <source>
        <dbReference type="ARBA" id="ARBA00023136"/>
    </source>
</evidence>
<comment type="subcellular location">
    <subcellularLocation>
        <location evidence="1">Cell membrane</location>
        <topology evidence="1">Multi-pass membrane protein</topology>
    </subcellularLocation>
</comment>
<accession>A0A9D1E1X5</accession>
<evidence type="ECO:0000256" key="6">
    <source>
        <dbReference type="SAM" id="Phobius"/>
    </source>
</evidence>
<keyword evidence="4 6" id="KW-1133">Transmembrane helix</keyword>
<dbReference type="Pfam" id="PF02687">
    <property type="entry name" value="FtsX"/>
    <property type="match status" value="2"/>
</dbReference>
<feature type="transmembrane region" description="Helical" evidence="6">
    <location>
        <begin position="288"/>
        <end position="314"/>
    </location>
</feature>
<feature type="transmembrane region" description="Helical" evidence="6">
    <location>
        <begin position="342"/>
        <end position="359"/>
    </location>
</feature>
<dbReference type="GO" id="GO:0022857">
    <property type="term" value="F:transmembrane transporter activity"/>
    <property type="evidence" value="ECO:0007669"/>
    <property type="project" value="TreeGrafter"/>
</dbReference>
<evidence type="ECO:0000256" key="3">
    <source>
        <dbReference type="ARBA" id="ARBA00022692"/>
    </source>
</evidence>
<dbReference type="AlphaFoldDB" id="A0A9D1E1X5"/>
<feature type="domain" description="MacB-like periplasmic core" evidence="8">
    <location>
        <begin position="11"/>
        <end position="248"/>
    </location>
</feature>
<proteinExistence type="predicted"/>
<feature type="transmembrane region" description="Helical" evidence="6">
    <location>
        <begin position="757"/>
        <end position="783"/>
    </location>
</feature>
<dbReference type="InterPro" id="IPR025857">
    <property type="entry name" value="MacB_PCD"/>
</dbReference>
<keyword evidence="2" id="KW-1003">Cell membrane</keyword>
<reference evidence="9" key="2">
    <citation type="journal article" date="2021" name="PeerJ">
        <title>Extensive microbial diversity within the chicken gut microbiome revealed by metagenomics and culture.</title>
        <authorList>
            <person name="Gilroy R."/>
            <person name="Ravi A."/>
            <person name="Getino M."/>
            <person name="Pursley I."/>
            <person name="Horton D.L."/>
            <person name="Alikhan N.F."/>
            <person name="Baker D."/>
            <person name="Gharbi K."/>
            <person name="Hall N."/>
            <person name="Watson M."/>
            <person name="Adriaenssens E.M."/>
            <person name="Foster-Nyarko E."/>
            <person name="Jarju S."/>
            <person name="Secka A."/>
            <person name="Antonio M."/>
            <person name="Oren A."/>
            <person name="Chaudhuri R.R."/>
            <person name="La Ragione R."/>
            <person name="Hildebrand F."/>
            <person name="Pallen M.J."/>
        </authorList>
    </citation>
    <scope>NUCLEOTIDE SEQUENCE</scope>
    <source>
        <strain evidence="9">ChiHjej13B12-12457</strain>
    </source>
</reference>
<feature type="domain" description="ABC3 transporter permease C-terminal" evidence="7">
    <location>
        <begin position="675"/>
        <end position="778"/>
    </location>
</feature>
<feature type="transmembrane region" description="Helical" evidence="6">
    <location>
        <begin position="672"/>
        <end position="692"/>
    </location>
</feature>
<evidence type="ECO:0000256" key="1">
    <source>
        <dbReference type="ARBA" id="ARBA00004651"/>
    </source>
</evidence>
<feature type="transmembrane region" description="Helical" evidence="6">
    <location>
        <begin position="420"/>
        <end position="445"/>
    </location>
</feature>
<feature type="transmembrane region" description="Helical" evidence="6">
    <location>
        <begin position="379"/>
        <end position="399"/>
    </location>
</feature>
<evidence type="ECO:0000256" key="4">
    <source>
        <dbReference type="ARBA" id="ARBA00022989"/>
    </source>
</evidence>
<reference evidence="9" key="1">
    <citation type="submission" date="2020-10" db="EMBL/GenBank/DDBJ databases">
        <authorList>
            <person name="Gilroy R."/>
        </authorList>
    </citation>
    <scope>NUCLEOTIDE SEQUENCE</scope>
    <source>
        <strain evidence="9">ChiHjej13B12-12457</strain>
    </source>
</reference>
<name>A0A9D1E1X5_9BACT</name>
<evidence type="ECO:0000256" key="2">
    <source>
        <dbReference type="ARBA" id="ARBA00022475"/>
    </source>
</evidence>
<gene>
    <name evidence="9" type="ORF">IAC94_05195</name>
</gene>
<dbReference type="EMBL" id="DVHI01000065">
    <property type="protein sequence ID" value="HIR62899.1"/>
    <property type="molecule type" value="Genomic_DNA"/>
</dbReference>
<evidence type="ECO:0000313" key="10">
    <source>
        <dbReference type="Proteomes" id="UP000886744"/>
    </source>
</evidence>
<dbReference type="InterPro" id="IPR050250">
    <property type="entry name" value="Macrolide_Exporter_MacB"/>
</dbReference>
<dbReference type="PANTHER" id="PTHR30572:SF18">
    <property type="entry name" value="ABC-TYPE MACROLIDE FAMILY EXPORT SYSTEM PERMEASE COMPONENT 2"/>
    <property type="match status" value="1"/>
</dbReference>
<dbReference type="Proteomes" id="UP000886744">
    <property type="component" value="Unassembled WGS sequence"/>
</dbReference>